<dbReference type="AlphaFoldDB" id="A0A7X0T7G9"/>
<gene>
    <name evidence="6 11" type="primary">gpmA</name>
    <name evidence="12" type="ORF">AFZ32_07805</name>
    <name evidence="11" type="ORF">HB853_13295</name>
</gene>
<evidence type="ECO:0000256" key="6">
    <source>
        <dbReference type="HAMAP-Rule" id="MF_01039"/>
    </source>
</evidence>
<dbReference type="PIRSF" id="PIRSF000709">
    <property type="entry name" value="6PFK_2-Ptase"/>
    <property type="match status" value="1"/>
</dbReference>
<keyword evidence="3 6" id="KW-0312">Gluconeogenesis</keyword>
<evidence type="ECO:0000256" key="3">
    <source>
        <dbReference type="ARBA" id="ARBA00022432"/>
    </source>
</evidence>
<evidence type="ECO:0000313" key="13">
    <source>
        <dbReference type="Proteomes" id="UP000219632"/>
    </source>
</evidence>
<sequence length="229" mass="26453">MKLVLIRHGQSEWNKLNLFTGWHDVDLSEEGVVEAMTAGKRIKEAGLEFDVAFTSVLTRAIKTLNYVLEESDQMWVPVNKSWRLNERHYGALQGLNKQETAEKYGADQVQKWRRSYDTLPPLLEENDERQAKNDRRYQLLDTHAIPSGENLKVTLERVIPYWMDTIAPEIKEGRRVVIAAHGNSLRALVKFLEGISDDEIMELEIPTGVPLVYELNDDLKPVNKYYLDK</sequence>
<dbReference type="EMBL" id="JAAROP010000020">
    <property type="protein sequence ID" value="MBC1323903.1"/>
    <property type="molecule type" value="Genomic_DNA"/>
</dbReference>
<feature type="binding site" evidence="6 8">
    <location>
        <position position="59"/>
    </location>
    <ligand>
        <name>substrate</name>
    </ligand>
</feature>
<dbReference type="SMR" id="A0A7X0T7G9"/>
<comment type="similarity">
    <text evidence="2 6">Belongs to the phosphoglycerate mutase family. BPG-dependent PGAM subfamily.</text>
</comment>
<comment type="function">
    <text evidence="6 10">Catalyzes the interconversion of 2-phosphoglycerate and 3-phosphoglycerate.</text>
</comment>
<evidence type="ECO:0000313" key="14">
    <source>
        <dbReference type="Proteomes" id="UP000522007"/>
    </source>
</evidence>
<dbReference type="Pfam" id="PF00300">
    <property type="entry name" value="His_Phos_1"/>
    <property type="match status" value="2"/>
</dbReference>
<evidence type="ECO:0000256" key="7">
    <source>
        <dbReference type="PIRSR" id="PIRSR613078-1"/>
    </source>
</evidence>
<organism evidence="11 14">
    <name type="scientific">Listeria welshimeri</name>
    <dbReference type="NCBI Taxonomy" id="1643"/>
    <lineage>
        <taxon>Bacteria</taxon>
        <taxon>Bacillati</taxon>
        <taxon>Bacillota</taxon>
        <taxon>Bacilli</taxon>
        <taxon>Bacillales</taxon>
        <taxon>Listeriaceae</taxon>
        <taxon>Listeria</taxon>
    </lineage>
</organism>
<feature type="binding site" evidence="6 8">
    <location>
        <begin position="113"/>
        <end position="114"/>
    </location>
    <ligand>
        <name>substrate</name>
    </ligand>
</feature>
<dbReference type="InterPro" id="IPR001345">
    <property type="entry name" value="PG/BPGM_mutase_AS"/>
</dbReference>
<comment type="pathway">
    <text evidence="6 10">Carbohydrate degradation; glycolysis; pyruvate from D-glyceraldehyde 3-phosphate: step 3/5.</text>
</comment>
<evidence type="ECO:0000256" key="8">
    <source>
        <dbReference type="PIRSR" id="PIRSR613078-2"/>
    </source>
</evidence>
<comment type="caution">
    <text evidence="11">The sequence shown here is derived from an EMBL/GenBank/DDBJ whole genome shotgun (WGS) entry which is preliminary data.</text>
</comment>
<dbReference type="NCBIfam" id="NF010713">
    <property type="entry name" value="PRK14115.1"/>
    <property type="match status" value="1"/>
</dbReference>
<feature type="site" description="Transition state stabilizer" evidence="6 9">
    <location>
        <position position="181"/>
    </location>
</feature>
<protein>
    <recommendedName>
        <fullName evidence="6 10">2,3-bisphosphoglycerate-dependent phosphoglycerate mutase</fullName>
        <shortName evidence="6">BPG-dependent PGAM</shortName>
        <shortName evidence="6">PGAM</shortName>
        <shortName evidence="6">Phosphoglyceromutase</shortName>
        <shortName evidence="6">dPGM</shortName>
        <ecNumber evidence="6 10">5.4.2.11</ecNumber>
    </recommendedName>
</protein>
<evidence type="ECO:0000313" key="11">
    <source>
        <dbReference type="EMBL" id="MBC1323903.1"/>
    </source>
</evidence>
<dbReference type="Gene3D" id="3.40.50.1240">
    <property type="entry name" value="Phosphoglycerate mutase-like"/>
    <property type="match status" value="1"/>
</dbReference>
<comment type="catalytic activity">
    <reaction evidence="1 6 10">
        <text>(2R)-2-phosphoglycerate = (2R)-3-phosphoglycerate</text>
        <dbReference type="Rhea" id="RHEA:15901"/>
        <dbReference type="ChEBI" id="CHEBI:58272"/>
        <dbReference type="ChEBI" id="CHEBI:58289"/>
        <dbReference type="EC" id="5.4.2.11"/>
    </reaction>
</comment>
<dbReference type="RefSeq" id="WP_011702973.1">
    <property type="nucleotide sequence ID" value="NZ_CBCSAN010000005.1"/>
</dbReference>
<dbReference type="GeneID" id="61190125"/>
<dbReference type="EMBL" id="NYPG01000003">
    <property type="protein sequence ID" value="PDK41636.1"/>
    <property type="molecule type" value="Genomic_DNA"/>
</dbReference>
<dbReference type="HAMAP" id="MF_01039">
    <property type="entry name" value="PGAM_GpmA"/>
    <property type="match status" value="1"/>
</dbReference>
<dbReference type="GO" id="GO:0006094">
    <property type="term" value="P:gluconeogenesis"/>
    <property type="evidence" value="ECO:0007669"/>
    <property type="project" value="UniProtKB-UniRule"/>
</dbReference>
<evidence type="ECO:0000256" key="10">
    <source>
        <dbReference type="RuleBase" id="RU004512"/>
    </source>
</evidence>
<evidence type="ECO:0000256" key="1">
    <source>
        <dbReference type="ARBA" id="ARBA00000380"/>
    </source>
</evidence>
<feature type="binding site" evidence="6 8">
    <location>
        <position position="97"/>
    </location>
    <ligand>
        <name>substrate</name>
    </ligand>
</feature>
<proteinExistence type="inferred from homology"/>
<name>A0A7X0T7G9_LISWE</name>
<dbReference type="OMA" id="MLPYWYD"/>
<dbReference type="EC" id="5.4.2.11" evidence="6 10"/>
<feature type="active site" description="Tele-phosphohistidine intermediate" evidence="6 7">
    <location>
        <position position="8"/>
    </location>
</feature>
<dbReference type="PROSITE" id="PS00175">
    <property type="entry name" value="PG_MUTASE"/>
    <property type="match status" value="1"/>
</dbReference>
<dbReference type="FunFam" id="3.40.50.1240:FF:000003">
    <property type="entry name" value="2,3-bisphosphoglycerate-dependent phosphoglycerate mutase"/>
    <property type="match status" value="1"/>
</dbReference>
<dbReference type="InterPro" id="IPR005952">
    <property type="entry name" value="Phosphogly_mut1"/>
</dbReference>
<dbReference type="GO" id="GO:0006096">
    <property type="term" value="P:glycolytic process"/>
    <property type="evidence" value="ECO:0007669"/>
    <property type="project" value="UniProtKB-UniRule"/>
</dbReference>
<reference evidence="12 13" key="1">
    <citation type="submission" date="2017-09" db="EMBL/GenBank/DDBJ databases">
        <title>Draft Genomes of 144 Listeria Monocytogenes isolates from foods.</title>
        <authorList>
            <person name="Wu C.H."/>
            <person name="Ng J."/>
            <person name="Kiang D."/>
            <person name="Chen C.-Y."/>
            <person name="Frink S."/>
            <person name="Lafrades M."/>
            <person name="Morales C."/>
            <person name="Park P."/>
            <person name="Zwick M."/>
        </authorList>
    </citation>
    <scope>NUCLEOTIDE SEQUENCE [LARGE SCALE GENOMIC DNA]</scope>
    <source>
        <strain evidence="12 13">CDPHFDLB-F14M01633.75-2</strain>
    </source>
</reference>
<evidence type="ECO:0000256" key="2">
    <source>
        <dbReference type="ARBA" id="ARBA00006717"/>
    </source>
</evidence>
<keyword evidence="4 6" id="KW-0324">Glycolysis</keyword>
<feature type="binding site" evidence="6 8">
    <location>
        <begin position="7"/>
        <end position="14"/>
    </location>
    <ligand>
        <name>substrate</name>
    </ligand>
</feature>
<evidence type="ECO:0000256" key="9">
    <source>
        <dbReference type="PIRSR" id="PIRSR613078-3"/>
    </source>
</evidence>
<dbReference type="SUPFAM" id="SSF53254">
    <property type="entry name" value="Phosphoglycerate mutase-like"/>
    <property type="match status" value="1"/>
</dbReference>
<evidence type="ECO:0000313" key="12">
    <source>
        <dbReference type="EMBL" id="PDK41636.1"/>
    </source>
</evidence>
<dbReference type="PANTHER" id="PTHR11931">
    <property type="entry name" value="PHOSPHOGLYCERATE MUTASE"/>
    <property type="match status" value="1"/>
</dbReference>
<feature type="active site" description="Proton donor/acceptor" evidence="6 7">
    <location>
        <position position="86"/>
    </location>
</feature>
<feature type="binding site" evidence="6 8">
    <location>
        <begin position="182"/>
        <end position="183"/>
    </location>
    <ligand>
        <name>substrate</name>
    </ligand>
</feature>
<dbReference type="Proteomes" id="UP000219632">
    <property type="component" value="Unassembled WGS sequence"/>
</dbReference>
<accession>A0A7X0T7G9</accession>
<evidence type="ECO:0000256" key="4">
    <source>
        <dbReference type="ARBA" id="ARBA00023152"/>
    </source>
</evidence>
<feature type="binding site" evidence="6 8">
    <location>
        <begin position="86"/>
        <end position="89"/>
    </location>
    <ligand>
        <name>substrate</name>
    </ligand>
</feature>
<keyword evidence="13" id="KW-1185">Reference proteome</keyword>
<dbReference type="UniPathway" id="UPA00109">
    <property type="reaction ID" value="UER00186"/>
</dbReference>
<dbReference type="NCBIfam" id="TIGR01258">
    <property type="entry name" value="pgm_1"/>
    <property type="match status" value="1"/>
</dbReference>
<dbReference type="Proteomes" id="UP000522007">
    <property type="component" value="Unassembled WGS sequence"/>
</dbReference>
<evidence type="ECO:0000256" key="5">
    <source>
        <dbReference type="ARBA" id="ARBA00023235"/>
    </source>
</evidence>
<dbReference type="CDD" id="cd07067">
    <property type="entry name" value="HP_PGM_like"/>
    <property type="match status" value="1"/>
</dbReference>
<dbReference type="InterPro" id="IPR029033">
    <property type="entry name" value="His_PPase_superfam"/>
</dbReference>
<feature type="binding site" evidence="6 8">
    <location>
        <begin position="20"/>
        <end position="21"/>
    </location>
    <ligand>
        <name>substrate</name>
    </ligand>
</feature>
<dbReference type="GO" id="GO:0004619">
    <property type="term" value="F:phosphoglycerate mutase activity"/>
    <property type="evidence" value="ECO:0007669"/>
    <property type="project" value="UniProtKB-UniRule"/>
</dbReference>
<dbReference type="SMART" id="SM00855">
    <property type="entry name" value="PGAM"/>
    <property type="match status" value="1"/>
</dbReference>
<reference evidence="11 14" key="2">
    <citation type="submission" date="2020-03" db="EMBL/GenBank/DDBJ databases">
        <title>Soil Listeria distribution.</title>
        <authorList>
            <person name="Liao J."/>
            <person name="Wiedmann M."/>
        </authorList>
    </citation>
    <scope>NUCLEOTIDE SEQUENCE [LARGE SCALE GENOMIC DNA]</scope>
    <source>
        <strain evidence="11 14">FSL L7-1829</strain>
    </source>
</reference>
<dbReference type="InterPro" id="IPR013078">
    <property type="entry name" value="His_Pase_superF_clade-1"/>
</dbReference>
<keyword evidence="5 6" id="KW-0413">Isomerase</keyword>